<protein>
    <submittedName>
        <fullName evidence="1">Uncharacterized protein</fullName>
    </submittedName>
</protein>
<dbReference type="EMBL" id="ACEO02000007">
    <property type="protein sequence ID" value="EFC51907.1"/>
    <property type="molecule type" value="Genomic_DNA"/>
</dbReference>
<evidence type="ECO:0000313" key="2">
    <source>
        <dbReference type="Proteomes" id="UP000004621"/>
    </source>
</evidence>
<comment type="caution">
    <text evidence="1">The sequence shown here is derived from an EMBL/GenBank/DDBJ whole genome shotgun (WGS) entry which is preliminary data.</text>
</comment>
<dbReference type="Proteomes" id="UP000004621">
    <property type="component" value="Unassembled WGS sequence"/>
</dbReference>
<sequence>MHHAFVVGEGFVEFDHGEFRVVAYGHALVTEAAVDFKHAFQAADNQAFQIQLGSDAQIERNVQGIVVGNERFCRRTARNRVHHWGFNFQIMLVDHEIAHGLDNLAAFDEGITRFFVGNQIDVALTVSGFLIAQAFVFVRQRAQGFGQQADVGHAHGQFAVVGFEQSTFRADDVAQVPVVEVVQNFLAHAFVVQIKLDLTGNVLNGGEAGFAHLTFEHHAAGNFDGNALRVEFFFADFTVLGVQVGGKAVAFEIVRVGVAFFADVVQFLAAQGDDLVFVQLRLDLRIVLFAHGVFRKNESGCRSFQTA</sequence>
<dbReference type="AlphaFoldDB" id="A0A9W5MZ12"/>
<gene>
    <name evidence="1" type="ORF">NEISUBOT_04614</name>
</gene>
<reference evidence="1 2" key="1">
    <citation type="submission" date="2010-01" db="EMBL/GenBank/DDBJ databases">
        <authorList>
            <person name="Weinstock G."/>
            <person name="Sodergren E."/>
            <person name="Clifton S."/>
            <person name="Fulton L."/>
            <person name="Fulton B."/>
            <person name="Courtney L."/>
            <person name="Fronick C."/>
            <person name="Harrison M."/>
            <person name="Strong C."/>
            <person name="Farmer C."/>
            <person name="Delahaunty K."/>
            <person name="Markovic C."/>
            <person name="Hall O."/>
            <person name="Minx P."/>
            <person name="Tomlinson C."/>
            <person name="Mitreva M."/>
            <person name="Nelson J."/>
            <person name="Hou S."/>
            <person name="Wollam A."/>
            <person name="Pepin K.H."/>
            <person name="Johnson M."/>
            <person name="Bhonagiri V."/>
            <person name="Nash W.E."/>
            <person name="Warren W."/>
            <person name="Chinwalla A."/>
            <person name="Mardis E.R."/>
            <person name="Wilson R.K."/>
        </authorList>
    </citation>
    <scope>NUCLEOTIDE SEQUENCE [LARGE SCALE GENOMIC DNA]</scope>
    <source>
        <strain evidence="1 2">NJ9703</strain>
    </source>
</reference>
<dbReference type="AntiFam" id="ANF00081">
    <property type="entry name" value="Shadow ORF (opposite lysS)"/>
</dbReference>
<organism evidence="1 2">
    <name type="scientific">Neisseria subflava NJ9703</name>
    <dbReference type="NCBI Taxonomy" id="546268"/>
    <lineage>
        <taxon>Bacteria</taxon>
        <taxon>Pseudomonadati</taxon>
        <taxon>Pseudomonadota</taxon>
        <taxon>Betaproteobacteria</taxon>
        <taxon>Neisseriales</taxon>
        <taxon>Neisseriaceae</taxon>
        <taxon>Neisseria</taxon>
    </lineage>
</organism>
<evidence type="ECO:0000313" key="1">
    <source>
        <dbReference type="EMBL" id="EFC51907.1"/>
    </source>
</evidence>
<proteinExistence type="predicted"/>
<name>A0A9W5MZ12_NEISU</name>
<accession>A0A9W5MZ12</accession>